<feature type="signal peptide" evidence="1">
    <location>
        <begin position="1"/>
        <end position="22"/>
    </location>
</feature>
<keyword evidence="3" id="KW-1185">Reference proteome</keyword>
<comment type="caution">
    <text evidence="2">The sequence shown here is derived from an EMBL/GenBank/DDBJ whole genome shotgun (WGS) entry which is preliminary data.</text>
</comment>
<evidence type="ECO:0000313" key="3">
    <source>
        <dbReference type="Proteomes" id="UP000023152"/>
    </source>
</evidence>
<gene>
    <name evidence="2" type="ORF">RFI_18135</name>
</gene>
<reference evidence="2 3" key="1">
    <citation type="journal article" date="2013" name="Curr. Biol.">
        <title>The Genome of the Foraminiferan Reticulomyxa filosa.</title>
        <authorList>
            <person name="Glockner G."/>
            <person name="Hulsmann N."/>
            <person name="Schleicher M."/>
            <person name="Noegel A.A."/>
            <person name="Eichinger L."/>
            <person name="Gallinger C."/>
            <person name="Pawlowski J."/>
            <person name="Sierra R."/>
            <person name="Euteneuer U."/>
            <person name="Pillet L."/>
            <person name="Moustafa A."/>
            <person name="Platzer M."/>
            <person name="Groth M."/>
            <person name="Szafranski K."/>
            <person name="Schliwa M."/>
        </authorList>
    </citation>
    <scope>NUCLEOTIDE SEQUENCE [LARGE SCALE GENOMIC DNA]</scope>
</reference>
<dbReference type="Proteomes" id="UP000023152">
    <property type="component" value="Unassembled WGS sequence"/>
</dbReference>
<dbReference type="EMBL" id="ASPP01014030">
    <property type="protein sequence ID" value="ETO19101.1"/>
    <property type="molecule type" value="Genomic_DNA"/>
</dbReference>
<evidence type="ECO:0000256" key="1">
    <source>
        <dbReference type="SAM" id="SignalP"/>
    </source>
</evidence>
<feature type="chain" id="PRO_5004975231" evidence="1">
    <location>
        <begin position="23"/>
        <end position="183"/>
    </location>
</feature>
<proteinExistence type="predicted"/>
<accession>X6MZ53</accession>
<protein>
    <submittedName>
        <fullName evidence="2">PKD domain containing protein</fullName>
    </submittedName>
</protein>
<name>X6MZ53_RETFI</name>
<dbReference type="AlphaFoldDB" id="X6MZ53"/>
<dbReference type="OrthoDB" id="10627022at2759"/>
<evidence type="ECO:0000313" key="2">
    <source>
        <dbReference type="EMBL" id="ETO19101.1"/>
    </source>
</evidence>
<organism evidence="2 3">
    <name type="scientific">Reticulomyxa filosa</name>
    <dbReference type="NCBI Taxonomy" id="46433"/>
    <lineage>
        <taxon>Eukaryota</taxon>
        <taxon>Sar</taxon>
        <taxon>Rhizaria</taxon>
        <taxon>Retaria</taxon>
        <taxon>Foraminifera</taxon>
        <taxon>Monothalamids</taxon>
        <taxon>Reticulomyxidae</taxon>
        <taxon>Reticulomyxa</taxon>
    </lineage>
</organism>
<sequence>MMSPKIQFIIAIFLSWCSWAFSKNLQVIIPTDGMNITSSVKFAPGTYYLAHGVNIAADNIEVDLNNCSIVGKDFENVGISIIGHNNVKVQNGNISSYYYGVKLVDCNFVYIMSNIISNNWLDPNAYNTTPPWLNINVTPDDFGDRTNLGGICFDLRIIFILGLNEIKQIQQVDYGHKIVAICT</sequence>
<dbReference type="SUPFAM" id="SSF51126">
    <property type="entry name" value="Pectin lyase-like"/>
    <property type="match status" value="1"/>
</dbReference>
<dbReference type="InterPro" id="IPR011050">
    <property type="entry name" value="Pectin_lyase_fold/virulence"/>
</dbReference>
<keyword evidence="1" id="KW-0732">Signal</keyword>